<dbReference type="Pfam" id="PF07734">
    <property type="entry name" value="FBA_1"/>
    <property type="match status" value="1"/>
</dbReference>
<dbReference type="PANTHER" id="PTHR31672:SF13">
    <property type="entry name" value="F-BOX PROTEIN CPR30-LIKE"/>
    <property type="match status" value="1"/>
</dbReference>
<dbReference type="InterPro" id="IPR006527">
    <property type="entry name" value="F-box-assoc_dom_typ1"/>
</dbReference>
<name>A0ABC8LER8_ERUVS</name>
<evidence type="ECO:0008006" key="5">
    <source>
        <dbReference type="Google" id="ProtNLM"/>
    </source>
</evidence>
<dbReference type="PANTHER" id="PTHR31672">
    <property type="entry name" value="BNACNNG10540D PROTEIN"/>
    <property type="match status" value="1"/>
</dbReference>
<dbReference type="Proteomes" id="UP001642260">
    <property type="component" value="Unassembled WGS sequence"/>
</dbReference>
<gene>
    <name evidence="3" type="ORF">ERUC_LOCUS34611</name>
</gene>
<dbReference type="InterPro" id="IPR017451">
    <property type="entry name" value="F-box-assoc_interact_dom"/>
</dbReference>
<evidence type="ECO:0000259" key="1">
    <source>
        <dbReference type="Pfam" id="PF00646"/>
    </source>
</evidence>
<sequence length="375" mass="42875">MTVPEKSTAVYLAEDLLVEILTRVPEASLARFRSTSKGWNTLFIKERKLDYKSLVVMLIDHRFYIARLDLHGIQDDSVVKIISQFSLNDRVVDIRHVFHCDGLLLCTTLDNRLVVWNPCSGETSRVIKPLNLYPGDDTYALGKSSNNTYTILRVHHHGIGYLVEPCLVEYEIYDFTSNSWRAVGKTREWSIPRRPRSRDTLQCFDFSTEKFELVSLPGDPFSYYAFALSVTRKEQNLCLLILSRNEEVNHIDVWMGTKNKSKLLTVERTLRCKFITLRTGMSFLADQENKVIVYPTKDKNSANRLHILGGDKHIQLVDLNDEGSKCSHPVNYLGPTLVQIQQGSLGVARHMESTSNVTCNGHTRLCNCYPSFHDI</sequence>
<dbReference type="SUPFAM" id="SSF50965">
    <property type="entry name" value="Galactose oxidase, central domain"/>
    <property type="match status" value="1"/>
</dbReference>
<dbReference type="InterPro" id="IPR050796">
    <property type="entry name" value="SCF_F-box_component"/>
</dbReference>
<evidence type="ECO:0000313" key="4">
    <source>
        <dbReference type="Proteomes" id="UP001642260"/>
    </source>
</evidence>
<proteinExistence type="predicted"/>
<protein>
    <recommendedName>
        <fullName evidence="5">F-box domain-containing protein</fullName>
    </recommendedName>
</protein>
<dbReference type="Pfam" id="PF00646">
    <property type="entry name" value="F-box"/>
    <property type="match status" value="1"/>
</dbReference>
<dbReference type="EMBL" id="CAKOAT010541821">
    <property type="protein sequence ID" value="CAH8382128.1"/>
    <property type="molecule type" value="Genomic_DNA"/>
</dbReference>
<feature type="domain" description="F-box" evidence="1">
    <location>
        <begin position="14"/>
        <end position="45"/>
    </location>
</feature>
<feature type="domain" description="F-box associated beta-propeller type 1" evidence="2">
    <location>
        <begin position="55"/>
        <end position="340"/>
    </location>
</feature>
<dbReference type="NCBIfam" id="TIGR01640">
    <property type="entry name" value="F_box_assoc_1"/>
    <property type="match status" value="1"/>
</dbReference>
<dbReference type="SUPFAM" id="SSF81383">
    <property type="entry name" value="F-box domain"/>
    <property type="match status" value="1"/>
</dbReference>
<evidence type="ECO:0000259" key="2">
    <source>
        <dbReference type="Pfam" id="PF07734"/>
    </source>
</evidence>
<reference evidence="3 4" key="1">
    <citation type="submission" date="2022-03" db="EMBL/GenBank/DDBJ databases">
        <authorList>
            <person name="Macdonald S."/>
            <person name="Ahmed S."/>
            <person name="Newling K."/>
        </authorList>
    </citation>
    <scope>NUCLEOTIDE SEQUENCE [LARGE SCALE GENOMIC DNA]</scope>
</reference>
<dbReference type="InterPro" id="IPR011043">
    <property type="entry name" value="Gal_Oxase/kelch_b-propeller"/>
</dbReference>
<keyword evidence="4" id="KW-1185">Reference proteome</keyword>
<accession>A0ABC8LER8</accession>
<comment type="caution">
    <text evidence="3">The sequence shown here is derived from an EMBL/GenBank/DDBJ whole genome shotgun (WGS) entry which is preliminary data.</text>
</comment>
<dbReference type="InterPro" id="IPR036047">
    <property type="entry name" value="F-box-like_dom_sf"/>
</dbReference>
<organism evidence="3 4">
    <name type="scientific">Eruca vesicaria subsp. sativa</name>
    <name type="common">Garden rocket</name>
    <name type="synonym">Eruca sativa</name>
    <dbReference type="NCBI Taxonomy" id="29727"/>
    <lineage>
        <taxon>Eukaryota</taxon>
        <taxon>Viridiplantae</taxon>
        <taxon>Streptophyta</taxon>
        <taxon>Embryophyta</taxon>
        <taxon>Tracheophyta</taxon>
        <taxon>Spermatophyta</taxon>
        <taxon>Magnoliopsida</taxon>
        <taxon>eudicotyledons</taxon>
        <taxon>Gunneridae</taxon>
        <taxon>Pentapetalae</taxon>
        <taxon>rosids</taxon>
        <taxon>malvids</taxon>
        <taxon>Brassicales</taxon>
        <taxon>Brassicaceae</taxon>
        <taxon>Brassiceae</taxon>
        <taxon>Eruca</taxon>
    </lineage>
</organism>
<evidence type="ECO:0000313" key="3">
    <source>
        <dbReference type="EMBL" id="CAH8382128.1"/>
    </source>
</evidence>
<dbReference type="InterPro" id="IPR001810">
    <property type="entry name" value="F-box_dom"/>
</dbReference>
<dbReference type="AlphaFoldDB" id="A0ABC8LER8"/>